<feature type="domain" description="SRCR" evidence="5">
    <location>
        <begin position="264"/>
        <end position="374"/>
    </location>
</feature>
<feature type="domain" description="SRCR" evidence="5">
    <location>
        <begin position="599"/>
        <end position="724"/>
    </location>
</feature>
<feature type="domain" description="SRCR" evidence="5">
    <location>
        <begin position="1898"/>
        <end position="2024"/>
    </location>
</feature>
<feature type="domain" description="SRCR" evidence="5">
    <location>
        <begin position="1355"/>
        <end position="1458"/>
    </location>
</feature>
<protein>
    <submittedName>
        <fullName evidence="6">Scavenger receptor cysteine-rich type 1 protein M160 (CD163 antigen-like 1) (CD antigen CD163b)</fullName>
    </submittedName>
</protein>
<reference evidence="6 7" key="1">
    <citation type="submission" date="2024-02" db="EMBL/GenBank/DDBJ databases">
        <authorList>
            <person name="Chen Y."/>
            <person name="Shah S."/>
            <person name="Dougan E. K."/>
            <person name="Thang M."/>
            <person name="Chan C."/>
        </authorList>
    </citation>
    <scope>NUCLEOTIDE SEQUENCE [LARGE SCALE GENOMIC DNA]</scope>
</reference>
<dbReference type="SMART" id="SM00202">
    <property type="entry name" value="SR"/>
    <property type="match status" value="9"/>
</dbReference>
<dbReference type="Gene3D" id="3.10.250.10">
    <property type="entry name" value="SRCR-like domain"/>
    <property type="match status" value="10"/>
</dbReference>
<dbReference type="EMBL" id="CAXAMM010003186">
    <property type="protein sequence ID" value="CAK8998866.1"/>
    <property type="molecule type" value="Genomic_DNA"/>
</dbReference>
<feature type="domain" description="SRCR" evidence="5">
    <location>
        <begin position="1242"/>
        <end position="1345"/>
    </location>
</feature>
<dbReference type="PANTHER" id="PTHR19331">
    <property type="entry name" value="SCAVENGER RECEPTOR DOMAIN-CONTAINING"/>
    <property type="match status" value="1"/>
</dbReference>
<gene>
    <name evidence="6" type="ORF">SCF082_LOCUS5813</name>
</gene>
<feature type="chain" id="PRO_5046142311" evidence="4">
    <location>
        <begin position="36"/>
        <end position="2358"/>
    </location>
</feature>
<evidence type="ECO:0000259" key="5">
    <source>
        <dbReference type="PROSITE" id="PS50287"/>
    </source>
</evidence>
<organism evidence="6 7">
    <name type="scientific">Durusdinium trenchii</name>
    <dbReference type="NCBI Taxonomy" id="1381693"/>
    <lineage>
        <taxon>Eukaryota</taxon>
        <taxon>Sar</taxon>
        <taxon>Alveolata</taxon>
        <taxon>Dinophyceae</taxon>
        <taxon>Suessiales</taxon>
        <taxon>Symbiodiniaceae</taxon>
        <taxon>Durusdinium</taxon>
    </lineage>
</organism>
<keyword evidence="1 4" id="KW-0732">Signal</keyword>
<evidence type="ECO:0000256" key="4">
    <source>
        <dbReference type="SAM" id="SignalP"/>
    </source>
</evidence>
<evidence type="ECO:0000313" key="6">
    <source>
        <dbReference type="EMBL" id="CAK8998866.1"/>
    </source>
</evidence>
<feature type="domain" description="SRCR" evidence="5">
    <location>
        <begin position="838"/>
        <end position="962"/>
    </location>
</feature>
<keyword evidence="3" id="KW-1015">Disulfide bond</keyword>
<dbReference type="Pfam" id="PF00530">
    <property type="entry name" value="SRCR"/>
    <property type="match status" value="7"/>
</dbReference>
<evidence type="ECO:0000256" key="3">
    <source>
        <dbReference type="ARBA" id="ARBA00023157"/>
    </source>
</evidence>
<keyword evidence="2" id="KW-0677">Repeat</keyword>
<name>A0ABP0I8H3_9DINO</name>
<sequence>MTARNRNRSRECWPRKMGLVFAAVVVGLSGARVDAQEPGTAVNRQVRLNKGDQGRLEILDGGVWSTVTRFGFTDDHANLVCQHMGFQRGGVMPLTFPLANSNSMVINKFGSFASCGVSNPVLDACALSRAPSTVLHQHDVQLRCFSTFKSPAELEQDFRFHVDGATVLVKVPGTDEWGTVARPGIDRREANAMCKILKPSKPFGEVVPARRLVTAQPFALVNMVCNTGNCDITAGTTPATEPGVENLDLAQRIQGFPDNAAVAVRCRSSRLDVKVKSNSRVLVEKNTVMGTIDGDGLFDFEASLICQQVGANFKRGIKVAPPSGGAARESKTPVQMRNIHCPEDATSILECSYTDGLKGVGYSHAASDMHVRCLTSEAPVIPVLGRYFSYSIYDAARKEFGVIDTRGFGEAEATVACKMILNDPNFSQGRVFSSDEEVLVQEKIGEPLLYSLVTCTGLESSLHECDTVSPPNKQTLPTFSTKKYFTCNTGPSVDVRIAGASSRVEAHDGDEWIPVCGSTFTTDIDKAQLICNADEVINPSGNPNDANRPEIIRGLAPLAEVTEWGVLDCPEDASSVIACQLSKTTTCAEPDTGLSCSEQELTSRVRIDTNDDNHVEVHINNEWSRVCARFSDDELFNLPSVDFDHLANVVCRELDPANLRGEVSFSDDEDTAQSAGQTSFVDGISCEGDETSIDECLAKSPLLRGSRLQSSSVTCLSSVKIECFQDAVPQVPVRVTDGNRLEVFKDGLWGTVCDDGSFNDKAAAVACAQLGYVTGSRVSAQFTNDPPLLRRMFMAKVVCKGNEDGLESCKHQSDAAMFGVKCKAPQVAGQSEPTEEDLKYAGGKAVGIACSSDARNGGPEGELSIGLDKQRLHITVNGKFGTICDNKKAFSDVEATVACRELGYDAGVPIPRAIVKPYVGKDPIVMSNVECFGSESSLFDCSFKAGKVRGCKHGKDVAVKCYNNPTLSDDVRFGSDGKRIELYRDDMWVPILPIDSYAANMLCRAMGKLRGTALRPAAVDQNVELPDGVNPVRLQCPSTAEDLSNCAESRTDTCEDVERFGGVLCHDTLFPSQFARFARNEKRVLVWNDGAWGSVYRAPNLGAKGFTKREARVACRMMGFKGARLVPYDAKHLPVVRSEQSGDACGIQMINPVEFFGTVCRGREQTLHQCPSLTDPAAIKKKKQLREWQNGLDVLEGEPQVFDDIVEDYRPQFLAVDCFNSRSSLLAAPEQVARISSGDGFRLELFNRRNGGWGTVCAQEVTDFDQAAATVACRMMGAKVGIPVYDWTWKLKFLEEQDRISRVSTRPRFTNVKCTGNELSLFDCSMDVAKGECRNNLFDVGVVCIPDDIVDNFAVHISEETGSEGMVTVTVDGQTGRLCPGNVNAHAFADVVCKARGFVNGRAFRGPIVDDAMSYWSAEVSCNAKTSNNPITCFDILGPGLTLTETCPDPYDLYIECLDDPIVEPSEKVRLGLIDEATVEVFVNGAWSNVCDSFGSFSNTEAQVVCRELGLTGGNVLSRDSLTSWDGRRGFSIDAVSCQGNEANILKCEAAPAAACTSGAVRVQCDESEVGQITPGPKTYQVKDLFSGRFLSVCADRFDFLEGDVACKGTFGPDYYASMVGTKVFSASEDPPVVLKNVACTGAETSIWACKWERFEVDDICEKVVTLECSNEGREVPTADLKLLSDRTVLAQSRGSAFRPICVSGIKAAATNLMCEFNDPSQRSGHYSSISLANSRASQSTDFWTVDCPGTATAFEECDLILTNKCLDDQILSLQCRPKVLAANSRFQVGAKSVLLLLRPVANKPSKQALGTVCENGFDHVDIALACRDMGRISGFKLPTQKGGFRVHNDKRVYFNGISPVCTGFEQSPMGCALTETQRCNKHNGDTRVTCLRNQPAIRLASSVRGGRLEIYHNLDEQVTPTPAPTSLDVYSPVIVDGALFQSDKIIRVGQAVCRSMGFSRVREVDLEELGDSDDVTTGIHTFLKDCTGVETDLLDCAHEIINVALFSPGFPVSQYRAINVKCSTDEVDPSSAVAQQQGEDDDADSVDGWGGVEVWPRGRVRNGDCNNWASDPQIRSCEVTGTEYLDAQWECVCEEFVNGECHKFRGRSSCAQMGRDCMYYKTGENDEHTCIASFEQIGCSERYNERILEDIRTFGDTYSGPPVLRFSRNRGRNEASQFGSEGTNDAAYDEEVSAYQYYGDELRPSPGDGDEREVDVPSEACGYFGDCSVTLPDITGTDTYVCPSPCAMHILQTNCVCSQVTKSGECVTLHTPETCPTNKGCAYIAGGCVVDPSNFEFASTCAVYDIEAIENVDLILNGTDTRQSCNSLGLHTTWVGPSTLVGVCTITQPLVDPEGGL</sequence>
<feature type="domain" description="SRCR" evidence="5">
    <location>
        <begin position="485"/>
        <end position="597"/>
    </location>
</feature>
<dbReference type="PANTHER" id="PTHR19331:SF487">
    <property type="entry name" value="SOLUBLE SCAVENGER RECEPTOR CYSTEINE-RICH DOMAIN-CONTAINING PROTEIN SSC5D"/>
    <property type="match status" value="1"/>
</dbReference>
<evidence type="ECO:0000256" key="1">
    <source>
        <dbReference type="ARBA" id="ARBA00022729"/>
    </source>
</evidence>
<proteinExistence type="predicted"/>
<comment type="caution">
    <text evidence="6">The sequence shown here is derived from an EMBL/GenBank/DDBJ whole genome shotgun (WGS) entry which is preliminary data.</text>
</comment>
<feature type="domain" description="SRCR" evidence="5">
    <location>
        <begin position="1561"/>
        <end position="1670"/>
    </location>
</feature>
<evidence type="ECO:0000256" key="2">
    <source>
        <dbReference type="ARBA" id="ARBA00022737"/>
    </source>
</evidence>
<accession>A0ABP0I8H3</accession>
<dbReference type="Proteomes" id="UP001642464">
    <property type="component" value="Unassembled WGS sequence"/>
</dbReference>
<feature type="domain" description="SRCR" evidence="5">
    <location>
        <begin position="1811"/>
        <end position="1892"/>
    </location>
</feature>
<evidence type="ECO:0000313" key="7">
    <source>
        <dbReference type="Proteomes" id="UP001642464"/>
    </source>
</evidence>
<feature type="domain" description="SRCR" evidence="5">
    <location>
        <begin position="46"/>
        <end position="145"/>
    </location>
</feature>
<dbReference type="InterPro" id="IPR001190">
    <property type="entry name" value="SRCR"/>
</dbReference>
<keyword evidence="7" id="KW-1185">Reference proteome</keyword>
<feature type="domain" description="SRCR" evidence="5">
    <location>
        <begin position="733"/>
        <end position="829"/>
    </location>
</feature>
<dbReference type="PROSITE" id="PS50287">
    <property type="entry name" value="SRCR_2"/>
    <property type="match status" value="13"/>
</dbReference>
<feature type="signal peptide" evidence="4">
    <location>
        <begin position="1"/>
        <end position="35"/>
    </location>
</feature>
<dbReference type="SUPFAM" id="SSF56487">
    <property type="entry name" value="SRCR-like"/>
    <property type="match status" value="10"/>
</dbReference>
<feature type="domain" description="SRCR" evidence="5">
    <location>
        <begin position="1057"/>
        <end position="1171"/>
    </location>
</feature>
<feature type="domain" description="SRCR" evidence="5">
    <location>
        <begin position="1476"/>
        <end position="1566"/>
    </location>
</feature>
<dbReference type="InterPro" id="IPR036772">
    <property type="entry name" value="SRCR-like_dom_sf"/>
</dbReference>